<dbReference type="CDD" id="cd06550">
    <property type="entry name" value="TM_ABC_iron-siderophores_like"/>
    <property type="match status" value="1"/>
</dbReference>
<dbReference type="Pfam" id="PF00950">
    <property type="entry name" value="ABC-3"/>
    <property type="match status" value="1"/>
</dbReference>
<dbReference type="InterPro" id="IPR037294">
    <property type="entry name" value="ABC_BtuC-like"/>
</dbReference>
<feature type="transmembrane region" description="Helical" evidence="9">
    <location>
        <begin position="45"/>
        <end position="63"/>
    </location>
</feature>
<evidence type="ECO:0000256" key="8">
    <source>
        <dbReference type="RuleBase" id="RU003943"/>
    </source>
</evidence>
<keyword evidence="6 9" id="KW-1133">Transmembrane helix</keyword>
<dbReference type="Gene3D" id="1.10.3470.10">
    <property type="entry name" value="ABC transporter involved in vitamin B12 uptake, BtuC"/>
    <property type="match status" value="1"/>
</dbReference>
<dbReference type="PANTHER" id="PTHR30477:SF3">
    <property type="entry name" value="METAL TRANSPORT SYSTEM MEMBRANE PROTEIN CT_069-RELATED"/>
    <property type="match status" value="1"/>
</dbReference>
<evidence type="ECO:0000256" key="6">
    <source>
        <dbReference type="ARBA" id="ARBA00022989"/>
    </source>
</evidence>
<dbReference type="SUPFAM" id="SSF81345">
    <property type="entry name" value="ABC transporter involved in vitamin B12 uptake, BtuC"/>
    <property type="match status" value="1"/>
</dbReference>
<evidence type="ECO:0000256" key="2">
    <source>
        <dbReference type="ARBA" id="ARBA00008034"/>
    </source>
</evidence>
<comment type="caution">
    <text evidence="10">The sequence shown here is derived from an EMBL/GenBank/DDBJ whole genome shotgun (WGS) entry which is preliminary data.</text>
</comment>
<keyword evidence="3 8" id="KW-0813">Transport</keyword>
<evidence type="ECO:0000313" key="11">
    <source>
        <dbReference type="Proteomes" id="UP001185028"/>
    </source>
</evidence>
<sequence>MDALWMIWTDPNMRWIVAGCMLLGLSSGLIGSYMLLQKRSLIGDALAHAALPGICIAFMLTGVKSTVGFLLGALIAGAIATFGIRWIAAHSRIKQDAAMGIVLSLFFGIGVMLLTRIQHSGDGGQSGLDKFLFGQAASMMREDVYMLAGISSLLLLLCLLLYKPFKLISFDAGFARGLGWPVARLEQLMLLLTVLVVVAGIQAVGVVLMSALLITPAVAARYWTDKLSVMLLLAGIFGACSGFSGTFWSSMVTGLPTGPVTVLSATIVFAVSALLAPQRGWVGKSLRQRRARQQWQQGGTAHE</sequence>
<evidence type="ECO:0000256" key="7">
    <source>
        <dbReference type="ARBA" id="ARBA00023136"/>
    </source>
</evidence>
<evidence type="ECO:0000256" key="5">
    <source>
        <dbReference type="ARBA" id="ARBA00022692"/>
    </source>
</evidence>
<dbReference type="EMBL" id="JAVDQH010000005">
    <property type="protein sequence ID" value="MDR6243743.1"/>
    <property type="molecule type" value="Genomic_DNA"/>
</dbReference>
<comment type="similarity">
    <text evidence="2 8">Belongs to the ABC-3 integral membrane protein family.</text>
</comment>
<comment type="subcellular location">
    <subcellularLocation>
        <location evidence="1 8">Cell membrane</location>
        <topology evidence="1 8">Multi-pass membrane protein</topology>
    </subcellularLocation>
</comment>
<dbReference type="PANTHER" id="PTHR30477">
    <property type="entry name" value="ABC-TRANSPORTER METAL-BINDING PROTEIN"/>
    <property type="match status" value="1"/>
</dbReference>
<feature type="transmembrane region" description="Helical" evidence="9">
    <location>
        <begin position="227"/>
        <end position="248"/>
    </location>
</feature>
<dbReference type="RefSeq" id="WP_188776937.1">
    <property type="nucleotide sequence ID" value="NZ_BMMB01000008.1"/>
</dbReference>
<evidence type="ECO:0000256" key="3">
    <source>
        <dbReference type="ARBA" id="ARBA00022448"/>
    </source>
</evidence>
<gene>
    <name evidence="10" type="ORF">JOC58_001636</name>
</gene>
<feature type="transmembrane region" description="Helical" evidence="9">
    <location>
        <begin position="189"/>
        <end position="215"/>
    </location>
</feature>
<protein>
    <submittedName>
        <fullName evidence="10">Manganese/zinc/iron transport system permease protein</fullName>
    </submittedName>
</protein>
<feature type="transmembrane region" description="Helical" evidence="9">
    <location>
        <begin position="144"/>
        <end position="162"/>
    </location>
</feature>
<feature type="transmembrane region" description="Helical" evidence="9">
    <location>
        <begin position="69"/>
        <end position="88"/>
    </location>
</feature>
<reference evidence="10 11" key="1">
    <citation type="submission" date="2023-07" db="EMBL/GenBank/DDBJ databases">
        <title>Genomic Encyclopedia of Type Strains, Phase IV (KMG-IV): sequencing the most valuable type-strain genomes for metagenomic binning, comparative biology and taxonomic classification.</title>
        <authorList>
            <person name="Goeker M."/>
        </authorList>
    </citation>
    <scope>NUCLEOTIDE SEQUENCE [LARGE SCALE GENOMIC DNA]</scope>
    <source>
        <strain evidence="10 11">DSM 22170</strain>
    </source>
</reference>
<feature type="transmembrane region" description="Helical" evidence="9">
    <location>
        <begin position="15"/>
        <end position="36"/>
    </location>
</feature>
<keyword evidence="5 8" id="KW-0812">Transmembrane</keyword>
<keyword evidence="11" id="KW-1185">Reference proteome</keyword>
<proteinExistence type="inferred from homology"/>
<evidence type="ECO:0000256" key="4">
    <source>
        <dbReference type="ARBA" id="ARBA00022475"/>
    </source>
</evidence>
<evidence type="ECO:0000313" key="10">
    <source>
        <dbReference type="EMBL" id="MDR6243743.1"/>
    </source>
</evidence>
<feature type="transmembrane region" description="Helical" evidence="9">
    <location>
        <begin position="260"/>
        <end position="282"/>
    </location>
</feature>
<keyword evidence="7 9" id="KW-0472">Membrane</keyword>
<organism evidence="10 11">
    <name type="scientific">Paenibacillus hunanensis</name>
    <dbReference type="NCBI Taxonomy" id="539262"/>
    <lineage>
        <taxon>Bacteria</taxon>
        <taxon>Bacillati</taxon>
        <taxon>Bacillota</taxon>
        <taxon>Bacilli</taxon>
        <taxon>Bacillales</taxon>
        <taxon>Paenibacillaceae</taxon>
        <taxon>Paenibacillus</taxon>
    </lineage>
</organism>
<dbReference type="InterPro" id="IPR001626">
    <property type="entry name" value="ABC_TroCD"/>
</dbReference>
<evidence type="ECO:0000256" key="1">
    <source>
        <dbReference type="ARBA" id="ARBA00004651"/>
    </source>
</evidence>
<name>A0ABU1IZV1_9BACL</name>
<keyword evidence="4" id="KW-1003">Cell membrane</keyword>
<accession>A0ABU1IZV1</accession>
<evidence type="ECO:0000256" key="9">
    <source>
        <dbReference type="SAM" id="Phobius"/>
    </source>
</evidence>
<dbReference type="Proteomes" id="UP001185028">
    <property type="component" value="Unassembled WGS sequence"/>
</dbReference>